<organism evidence="2 3">
    <name type="scientific">Colletotrichum fructicola (strain Nara gc5)</name>
    <name type="common">Anthracnose fungus</name>
    <name type="synonym">Colletotrichum gloeosporioides (strain Nara gc5)</name>
    <dbReference type="NCBI Taxonomy" id="1213859"/>
    <lineage>
        <taxon>Eukaryota</taxon>
        <taxon>Fungi</taxon>
        <taxon>Dikarya</taxon>
        <taxon>Ascomycota</taxon>
        <taxon>Pezizomycotina</taxon>
        <taxon>Sordariomycetes</taxon>
        <taxon>Hypocreomycetidae</taxon>
        <taxon>Glomerellales</taxon>
        <taxon>Glomerellaceae</taxon>
        <taxon>Colletotrichum</taxon>
        <taxon>Colletotrichum gloeosporioides species complex</taxon>
    </lineage>
</organism>
<keyword evidence="3" id="KW-1185">Reference proteome</keyword>
<comment type="caution">
    <text evidence="2">The sequence shown here is derived from an EMBL/GenBank/DDBJ whole genome shotgun (WGS) entry which is preliminary data.</text>
</comment>
<dbReference type="AlphaFoldDB" id="A0A7J6JCS5"/>
<dbReference type="EMBL" id="ANPB02000003">
    <property type="protein sequence ID" value="KAF4486966.1"/>
    <property type="molecule type" value="Genomic_DNA"/>
</dbReference>
<dbReference type="Proteomes" id="UP000011096">
    <property type="component" value="Unassembled WGS sequence"/>
</dbReference>
<feature type="transmembrane region" description="Helical" evidence="1">
    <location>
        <begin position="16"/>
        <end position="38"/>
    </location>
</feature>
<evidence type="ECO:0000256" key="1">
    <source>
        <dbReference type="SAM" id="Phobius"/>
    </source>
</evidence>
<reference evidence="2 3" key="2">
    <citation type="submission" date="2020-04" db="EMBL/GenBank/DDBJ databases">
        <title>Genome sequencing and assembly of multiple isolates from the Colletotrichum gloeosporioides species complex.</title>
        <authorList>
            <person name="Gan P."/>
            <person name="Shirasu K."/>
        </authorList>
    </citation>
    <scope>NUCLEOTIDE SEQUENCE [LARGE SCALE GENOMIC DNA]</scope>
    <source>
        <strain evidence="2 3">Nara gc5</strain>
    </source>
</reference>
<dbReference type="RefSeq" id="XP_066009170.1">
    <property type="nucleotide sequence ID" value="XM_066151734.1"/>
</dbReference>
<keyword evidence="1" id="KW-0812">Transmembrane</keyword>
<sequence>MVDLDEAIPALNQRPAALAIIVVFLILAYVCGIGRLYIRFFRRSPPRLGRCIAYYGLGNHHLVIHINMYSPLKRIGQALCYSWIKWH</sequence>
<dbReference type="GeneID" id="90979922"/>
<reference evidence="2 3" key="1">
    <citation type="submission" date="2012-08" db="EMBL/GenBank/DDBJ databases">
        <authorList>
            <person name="Gan P.H.P."/>
            <person name="Ikeda K."/>
            <person name="Irieda H."/>
            <person name="Narusaka M."/>
            <person name="O'Connell R.J."/>
            <person name="Narusaka Y."/>
            <person name="Takano Y."/>
            <person name="Kubo Y."/>
            <person name="Shirasu K."/>
        </authorList>
    </citation>
    <scope>NUCLEOTIDE SEQUENCE [LARGE SCALE GENOMIC DNA]</scope>
    <source>
        <strain evidence="2 3">Nara gc5</strain>
    </source>
</reference>
<proteinExistence type="predicted"/>
<name>A0A7J6JCS5_COLFN</name>
<keyword evidence="1" id="KW-1133">Transmembrane helix</keyword>
<evidence type="ECO:0000313" key="2">
    <source>
        <dbReference type="EMBL" id="KAF4486966.1"/>
    </source>
</evidence>
<gene>
    <name evidence="2" type="ORF">CGGC5_v006740</name>
</gene>
<protein>
    <submittedName>
        <fullName evidence="2">Uncharacterized protein</fullName>
    </submittedName>
</protein>
<accession>A0A7J6JCS5</accession>
<dbReference type="InParanoid" id="A0A7J6JCS5"/>
<evidence type="ECO:0000313" key="3">
    <source>
        <dbReference type="Proteomes" id="UP000011096"/>
    </source>
</evidence>
<keyword evidence="1" id="KW-0472">Membrane</keyword>